<evidence type="ECO:0000313" key="4">
    <source>
        <dbReference type="Proteomes" id="UP000321891"/>
    </source>
</evidence>
<gene>
    <name evidence="1" type="ORF">Abci_007_221</name>
    <name evidence="2" type="ORF">ACI01nite_19430</name>
</gene>
<keyword evidence="4" id="KW-1185">Reference proteome</keyword>
<organism evidence="1 3">
    <name type="scientific">Acetobacter cibinongensis</name>
    <dbReference type="NCBI Taxonomy" id="146475"/>
    <lineage>
        <taxon>Bacteria</taxon>
        <taxon>Pseudomonadati</taxon>
        <taxon>Pseudomonadota</taxon>
        <taxon>Alphaproteobacteria</taxon>
        <taxon>Acetobacterales</taxon>
        <taxon>Acetobacteraceae</taxon>
        <taxon>Acetobacter</taxon>
    </lineage>
</organism>
<dbReference type="Proteomes" id="UP000032671">
    <property type="component" value="Unassembled WGS sequence"/>
</dbReference>
<reference evidence="2 4" key="2">
    <citation type="submission" date="2019-07" db="EMBL/GenBank/DDBJ databases">
        <title>Whole genome shotgun sequence of Acetobacter cibinongensis NBRC 16605.</title>
        <authorList>
            <person name="Hosoyama A."/>
            <person name="Uohara A."/>
            <person name="Ohji S."/>
            <person name="Ichikawa N."/>
        </authorList>
    </citation>
    <scope>NUCLEOTIDE SEQUENCE [LARGE SCALE GENOMIC DNA]</scope>
    <source>
        <strain evidence="2 4">NBRC 16605</strain>
    </source>
</reference>
<accession>A0A6N3SPS3</accession>
<dbReference type="Proteomes" id="UP000321891">
    <property type="component" value="Unassembled WGS sequence"/>
</dbReference>
<accession>A0A0D6N2M6</accession>
<name>A0A0D6N2M6_9PROT</name>
<dbReference type="AlphaFoldDB" id="A0A0D6N2M6"/>
<sequence length="207" mass="23194">MEVDIISPEWVQNHIIVPSLSKMTNYHNIMRTNLVISSSITRMRPGTPTIFVGSGRLDRRLNNMLLKNICEVPLGIYSFDKDAFSNTTALDVESVKKISIINVLDGDGKSVINFNENKNLTFPNAVMTVDALDKAFFLALEHKCTFVSCYGLVQQALETGDCIEVPLKTPMDKLPLDLIFTDSNSTEFMSLARSIHEFGQNLLNVYL</sequence>
<protein>
    <submittedName>
        <fullName evidence="1">Uncharacterized protein</fullName>
    </submittedName>
</protein>
<dbReference type="EMBL" id="BAMV01000007">
    <property type="protein sequence ID" value="GAN59818.1"/>
    <property type="molecule type" value="Genomic_DNA"/>
</dbReference>
<proteinExistence type="predicted"/>
<dbReference type="RefSeq" id="WP_048837864.1">
    <property type="nucleotide sequence ID" value="NZ_BAMV01000007.1"/>
</dbReference>
<evidence type="ECO:0000313" key="1">
    <source>
        <dbReference type="EMBL" id="GAN59818.1"/>
    </source>
</evidence>
<evidence type="ECO:0000313" key="3">
    <source>
        <dbReference type="Proteomes" id="UP000032671"/>
    </source>
</evidence>
<comment type="caution">
    <text evidence="1">The sequence shown here is derived from an EMBL/GenBank/DDBJ whole genome shotgun (WGS) entry which is preliminary data.</text>
</comment>
<reference evidence="1 3" key="1">
    <citation type="submission" date="2012-11" db="EMBL/GenBank/DDBJ databases">
        <title>Whole genome sequence of Acetobacter cibinongensis 4H-1.</title>
        <authorList>
            <person name="Azuma Y."/>
            <person name="Higashiura N."/>
            <person name="Hirakawa H."/>
            <person name="Matsushita K."/>
        </authorList>
    </citation>
    <scope>NUCLEOTIDE SEQUENCE [LARGE SCALE GENOMIC DNA]</scope>
    <source>
        <strain evidence="1 3">4H-1</strain>
    </source>
</reference>
<evidence type="ECO:0000313" key="2">
    <source>
        <dbReference type="EMBL" id="GEL59341.1"/>
    </source>
</evidence>
<dbReference type="EMBL" id="BJVU01000008">
    <property type="protein sequence ID" value="GEL59341.1"/>
    <property type="molecule type" value="Genomic_DNA"/>
</dbReference>